<dbReference type="InterPro" id="IPR000985">
    <property type="entry name" value="Lectin_LegA_CS"/>
</dbReference>
<evidence type="ECO:0000256" key="6">
    <source>
        <dbReference type="ARBA" id="ARBA00022475"/>
    </source>
</evidence>
<keyword evidence="7" id="KW-0723">Serine/threonine-protein kinase</keyword>
<comment type="subcellular location">
    <subcellularLocation>
        <location evidence="1">Cell membrane</location>
    </subcellularLocation>
    <subcellularLocation>
        <location evidence="2">Membrane</location>
        <topology evidence="2">Single-pass type I membrane protein</topology>
    </subcellularLocation>
</comment>
<dbReference type="PROSITE" id="PS50011">
    <property type="entry name" value="PROTEIN_KINASE_DOM"/>
    <property type="match status" value="1"/>
</dbReference>
<dbReference type="PROSITE" id="PS00107">
    <property type="entry name" value="PROTEIN_KINASE_ATP"/>
    <property type="match status" value="1"/>
</dbReference>
<evidence type="ECO:0000256" key="5">
    <source>
        <dbReference type="ARBA" id="ARBA00012513"/>
    </source>
</evidence>
<feature type="transmembrane region" description="Helical" evidence="18">
    <location>
        <begin position="305"/>
        <end position="327"/>
    </location>
</feature>
<accession>A0AAD8IJK0</accession>
<organism evidence="21 22">
    <name type="scientific">Heracleum sosnowskyi</name>
    <dbReference type="NCBI Taxonomy" id="360622"/>
    <lineage>
        <taxon>Eukaryota</taxon>
        <taxon>Viridiplantae</taxon>
        <taxon>Streptophyta</taxon>
        <taxon>Embryophyta</taxon>
        <taxon>Tracheophyta</taxon>
        <taxon>Spermatophyta</taxon>
        <taxon>Magnoliopsida</taxon>
        <taxon>eudicotyledons</taxon>
        <taxon>Gunneridae</taxon>
        <taxon>Pentapetalae</taxon>
        <taxon>asterids</taxon>
        <taxon>campanulids</taxon>
        <taxon>Apiales</taxon>
        <taxon>Apiaceae</taxon>
        <taxon>Apioideae</taxon>
        <taxon>apioid superclade</taxon>
        <taxon>Tordylieae</taxon>
        <taxon>Tordyliinae</taxon>
        <taxon>Heracleum</taxon>
    </lineage>
</organism>
<evidence type="ECO:0000256" key="12">
    <source>
        <dbReference type="ARBA" id="ARBA00022840"/>
    </source>
</evidence>
<dbReference type="AlphaFoldDB" id="A0AAD8IJK0"/>
<evidence type="ECO:0000256" key="18">
    <source>
        <dbReference type="SAM" id="Phobius"/>
    </source>
</evidence>
<evidence type="ECO:0000256" key="3">
    <source>
        <dbReference type="ARBA" id="ARBA00008536"/>
    </source>
</evidence>
<keyword evidence="10" id="KW-0430">Lectin</keyword>
<reference evidence="21" key="2">
    <citation type="submission" date="2023-05" db="EMBL/GenBank/DDBJ databases">
        <authorList>
            <person name="Schelkunov M.I."/>
        </authorList>
    </citation>
    <scope>NUCLEOTIDE SEQUENCE</scope>
    <source>
        <strain evidence="21">Hsosn_3</strain>
        <tissue evidence="21">Leaf</tissue>
    </source>
</reference>
<keyword evidence="14 18" id="KW-0472">Membrane</keyword>
<keyword evidence="6" id="KW-1003">Cell membrane</keyword>
<evidence type="ECO:0000256" key="1">
    <source>
        <dbReference type="ARBA" id="ARBA00004236"/>
    </source>
</evidence>
<evidence type="ECO:0000256" key="8">
    <source>
        <dbReference type="ARBA" id="ARBA00022692"/>
    </source>
</evidence>
<evidence type="ECO:0000256" key="10">
    <source>
        <dbReference type="ARBA" id="ARBA00022734"/>
    </source>
</evidence>
<dbReference type="EMBL" id="JAUIZM010000005">
    <property type="protein sequence ID" value="KAK1386174.1"/>
    <property type="molecule type" value="Genomic_DNA"/>
</dbReference>
<comment type="similarity">
    <text evidence="4">In the C-terminal section; belongs to the protein kinase superfamily. Ser/Thr protein kinase family.</text>
</comment>
<dbReference type="InterPro" id="IPR019825">
    <property type="entry name" value="Lectin_legB_Mn/Ca_BS"/>
</dbReference>
<keyword evidence="15" id="KW-0675">Receptor</keyword>
<protein>
    <recommendedName>
        <fullName evidence="5">non-specific serine/threonine protein kinase</fullName>
        <ecNumber evidence="5">2.7.11.1</ecNumber>
    </recommendedName>
</protein>
<dbReference type="InterPro" id="IPR011009">
    <property type="entry name" value="Kinase-like_dom_sf"/>
</dbReference>
<dbReference type="Gene3D" id="3.30.200.20">
    <property type="entry name" value="Phosphorylase Kinase, domain 1"/>
    <property type="match status" value="1"/>
</dbReference>
<dbReference type="Gene3D" id="2.60.120.200">
    <property type="match status" value="1"/>
</dbReference>
<dbReference type="Pfam" id="PF00139">
    <property type="entry name" value="Lectin_legB"/>
    <property type="match status" value="1"/>
</dbReference>
<dbReference type="InterPro" id="IPR007656">
    <property type="entry name" value="GTD-bd"/>
</dbReference>
<dbReference type="InterPro" id="IPR013320">
    <property type="entry name" value="ConA-like_dom_sf"/>
</dbReference>
<evidence type="ECO:0000256" key="16">
    <source>
        <dbReference type="ARBA" id="ARBA00023180"/>
    </source>
</evidence>
<dbReference type="EC" id="2.7.11.1" evidence="5"/>
<dbReference type="InterPro" id="IPR001220">
    <property type="entry name" value="Legume_lectin_dom"/>
</dbReference>
<comment type="similarity">
    <text evidence="3">In the N-terminal section; belongs to the leguminous lectin family.</text>
</comment>
<keyword evidence="16" id="KW-0325">Glycoprotein</keyword>
<dbReference type="Gene3D" id="1.10.510.10">
    <property type="entry name" value="Transferase(Phosphotransferase) domain 1"/>
    <property type="match status" value="1"/>
</dbReference>
<keyword evidence="22" id="KW-1185">Reference proteome</keyword>
<evidence type="ECO:0000256" key="9">
    <source>
        <dbReference type="ARBA" id="ARBA00022729"/>
    </source>
</evidence>
<dbReference type="InterPro" id="IPR050528">
    <property type="entry name" value="L-type_Lectin-RKs"/>
</dbReference>
<keyword evidence="12 17" id="KW-0067">ATP-binding</keyword>
<evidence type="ECO:0000256" key="11">
    <source>
        <dbReference type="ARBA" id="ARBA00022741"/>
    </source>
</evidence>
<dbReference type="SUPFAM" id="SSF56112">
    <property type="entry name" value="Protein kinase-like (PK-like)"/>
    <property type="match status" value="1"/>
</dbReference>
<dbReference type="PANTHER" id="PTHR27007">
    <property type="match status" value="1"/>
</dbReference>
<dbReference type="SUPFAM" id="SSF49899">
    <property type="entry name" value="Concanavalin A-like lectins/glucanases"/>
    <property type="match status" value="1"/>
</dbReference>
<evidence type="ECO:0000259" key="20">
    <source>
        <dbReference type="PROSITE" id="PS51775"/>
    </source>
</evidence>
<evidence type="ECO:0000256" key="14">
    <source>
        <dbReference type="ARBA" id="ARBA00023136"/>
    </source>
</evidence>
<keyword evidence="7" id="KW-0808">Transferase</keyword>
<keyword evidence="11 17" id="KW-0547">Nucleotide-binding</keyword>
<evidence type="ECO:0000256" key="4">
    <source>
        <dbReference type="ARBA" id="ARBA00010217"/>
    </source>
</evidence>
<reference evidence="21" key="1">
    <citation type="submission" date="2023-02" db="EMBL/GenBank/DDBJ databases">
        <title>Genome of toxic invasive species Heracleum sosnowskyi carries increased number of genes despite the absence of recent whole-genome duplications.</title>
        <authorList>
            <person name="Schelkunov M."/>
            <person name="Shtratnikova V."/>
            <person name="Makarenko M."/>
            <person name="Klepikova A."/>
            <person name="Omelchenko D."/>
            <person name="Novikova G."/>
            <person name="Obukhova E."/>
            <person name="Bogdanov V."/>
            <person name="Penin A."/>
            <person name="Logacheva M."/>
        </authorList>
    </citation>
    <scope>NUCLEOTIDE SEQUENCE</scope>
    <source>
        <strain evidence="21">Hsosn_3</strain>
        <tissue evidence="21">Leaf</tissue>
    </source>
</reference>
<dbReference type="GO" id="GO:0005886">
    <property type="term" value="C:plasma membrane"/>
    <property type="evidence" value="ECO:0007669"/>
    <property type="project" value="UniProtKB-SubCell"/>
</dbReference>
<feature type="transmembrane region" description="Helical" evidence="18">
    <location>
        <begin position="17"/>
        <end position="39"/>
    </location>
</feature>
<keyword evidence="8 18" id="KW-0812">Transmembrane</keyword>
<evidence type="ECO:0000256" key="17">
    <source>
        <dbReference type="PROSITE-ProRule" id="PRU10141"/>
    </source>
</evidence>
<dbReference type="PROSITE" id="PS00308">
    <property type="entry name" value="LECTIN_LEGUME_ALPHA"/>
    <property type="match status" value="1"/>
</dbReference>
<evidence type="ECO:0000313" key="22">
    <source>
        <dbReference type="Proteomes" id="UP001237642"/>
    </source>
</evidence>
<evidence type="ECO:0000313" key="21">
    <source>
        <dbReference type="EMBL" id="KAK1386174.1"/>
    </source>
</evidence>
<dbReference type="PROSITE" id="PS51257">
    <property type="entry name" value="PROKAR_LIPOPROTEIN"/>
    <property type="match status" value="1"/>
</dbReference>
<proteinExistence type="inferred from homology"/>
<dbReference type="PROSITE" id="PS00307">
    <property type="entry name" value="LECTIN_LEGUME_BETA"/>
    <property type="match status" value="1"/>
</dbReference>
<name>A0AAD8IJK0_9APIA</name>
<comment type="caution">
    <text evidence="21">The sequence shown here is derived from an EMBL/GenBank/DDBJ whole genome shotgun (WGS) entry which is preliminary data.</text>
</comment>
<dbReference type="CDD" id="cd06899">
    <property type="entry name" value="lectin_legume_LecRK_Arcelin_ConA"/>
    <property type="match status" value="1"/>
</dbReference>
<evidence type="ECO:0000256" key="2">
    <source>
        <dbReference type="ARBA" id="ARBA00004479"/>
    </source>
</evidence>
<dbReference type="InterPro" id="IPR000719">
    <property type="entry name" value="Prot_kinase_dom"/>
</dbReference>
<feature type="binding site" evidence="17">
    <location>
        <position position="400"/>
    </location>
    <ligand>
        <name>ATP</name>
        <dbReference type="ChEBI" id="CHEBI:30616"/>
    </ligand>
</feature>
<dbReference type="InterPro" id="IPR017441">
    <property type="entry name" value="Protein_kinase_ATP_BS"/>
</dbReference>
<feature type="domain" description="GTD-binding" evidence="20">
    <location>
        <begin position="638"/>
        <end position="736"/>
    </location>
</feature>
<keyword evidence="7" id="KW-0418">Kinase</keyword>
<keyword evidence="13 18" id="KW-1133">Transmembrane helix</keyword>
<evidence type="ECO:0000256" key="7">
    <source>
        <dbReference type="ARBA" id="ARBA00022527"/>
    </source>
</evidence>
<dbReference type="FunFam" id="3.30.200.20:FF:000168">
    <property type="entry name" value="L-type lectin-domain containing receptor kinase IX.1"/>
    <property type="match status" value="1"/>
</dbReference>
<evidence type="ECO:0000256" key="13">
    <source>
        <dbReference type="ARBA" id="ARBA00022989"/>
    </source>
</evidence>
<dbReference type="PROSITE" id="PS51775">
    <property type="entry name" value="GTD_BINDING"/>
    <property type="match status" value="1"/>
</dbReference>
<keyword evidence="9" id="KW-0732">Signal</keyword>
<dbReference type="FunFam" id="2.60.120.200:FF:000103">
    <property type="entry name" value="L-type lectin-domain containing receptor kinase IX.1"/>
    <property type="match status" value="1"/>
</dbReference>
<dbReference type="Pfam" id="PF04576">
    <property type="entry name" value="Zein-binding"/>
    <property type="match status" value="1"/>
</dbReference>
<feature type="domain" description="Protein kinase" evidence="19">
    <location>
        <begin position="371"/>
        <end position="666"/>
    </location>
</feature>
<gene>
    <name evidence="21" type="ORF">POM88_023909</name>
</gene>
<dbReference type="Proteomes" id="UP001237642">
    <property type="component" value="Unassembled WGS sequence"/>
</dbReference>
<dbReference type="GO" id="GO:0004674">
    <property type="term" value="F:protein serine/threonine kinase activity"/>
    <property type="evidence" value="ECO:0007669"/>
    <property type="project" value="UniProtKB-KW"/>
</dbReference>
<dbReference type="GO" id="GO:0005524">
    <property type="term" value="F:ATP binding"/>
    <property type="evidence" value="ECO:0007669"/>
    <property type="project" value="UniProtKB-UniRule"/>
</dbReference>
<dbReference type="GO" id="GO:0030246">
    <property type="term" value="F:carbohydrate binding"/>
    <property type="evidence" value="ECO:0007669"/>
    <property type="project" value="UniProtKB-KW"/>
</dbReference>
<evidence type="ECO:0000256" key="15">
    <source>
        <dbReference type="ARBA" id="ARBA00023170"/>
    </source>
</evidence>
<sequence>MLFCNFRNSFHLLKLKIHFHTFLIIFHYFIVSCSAQLSFNYSSFNPNTKGIIYDGNATASNPGIQLTLNQNDRGLNQSSGLATYFEAMQLWDKESGSIADFSTNFSFKIDSRGRSNYSDGMTFFLAPVGFTMPSKQQGAGLGLVFVNDSSNLPLPQFVAVEFDTHVNIKDPEDPPYDHVGIDINSMTSVKTVRWNNRIPDGVVNEAWISYNSSAKNLTVLFTSFLDSKPYIESLWYKVDLSKCLPEKVIFGFSAATGRLYSEIHTINSWNFSSNIHINAANSNSPEVDPKVTVTLRPKRKNSEKVVVGLVVGALACILVIGAAFLWFKSKKNQKAVNNEEKDVSMVPYEFENETGPKKYSYETLSASTNNFSEAEKVGQGGFGGVYKGFLSQLNSYVAVKRISKGSKQGIKEYASEVKIISRVRHRNLVQLIGWCHEEKELLLVYEFMPNGSLDSHLFKDNMFLTWMMRASKETDVYSFGIVALEIASGRKPINPRGKQGQVLLVEFVWELYGQGKILEAADPKLSADIDDKELTCLLIVGLWCAHPDHKLRPSIRQAIQVLNFEAPLPGFKLLEFDHGGVLSILRSRFDFKCSSGEKSNSKILSCICGILNFSRKQSQPKIEGSDDGSNCCDDSEELDVIKLRNLVKIERDRADVACLELEKERMAAASAAEETMAMILRIQNEKSLVEMEAKQYRRLAEEKQLHDKDVIQSLRWIVIKYQTEKNWLEDQVRLMKQKLKLDPEVVEEDRLEGSDESLSFHVLCDLLLA</sequence>
<dbReference type="Pfam" id="PF00069">
    <property type="entry name" value="Pkinase"/>
    <property type="match status" value="1"/>
</dbReference>
<evidence type="ECO:0000259" key="19">
    <source>
        <dbReference type="PROSITE" id="PS50011"/>
    </source>
</evidence>
<dbReference type="GO" id="GO:0080115">
    <property type="term" value="F:myosin XI tail binding"/>
    <property type="evidence" value="ECO:0007669"/>
    <property type="project" value="UniProtKB-ARBA"/>
</dbReference>